<dbReference type="EMBL" id="JAUJEA010000005">
    <property type="protein sequence ID" value="MDN5202642.1"/>
    <property type="molecule type" value="Genomic_DNA"/>
</dbReference>
<feature type="domain" description="Glycoside hydrolase family 20 catalytic" evidence="6">
    <location>
        <begin position="182"/>
        <end position="527"/>
    </location>
</feature>
<dbReference type="InterPro" id="IPR059177">
    <property type="entry name" value="GH29D-like_dom"/>
</dbReference>
<keyword evidence="4 10" id="KW-0378">Hydrolase</keyword>
<accession>A0ABT8KPH3</accession>
<dbReference type="InterPro" id="IPR029018">
    <property type="entry name" value="Hex-like_dom2"/>
</dbReference>
<protein>
    <recommendedName>
        <fullName evidence="3">beta-N-acetylhexosaminidase</fullName>
        <ecNumber evidence="3">3.2.1.52</ecNumber>
    </recommendedName>
</protein>
<evidence type="ECO:0000259" key="8">
    <source>
        <dbReference type="Pfam" id="PF02838"/>
    </source>
</evidence>
<evidence type="ECO:0000256" key="3">
    <source>
        <dbReference type="ARBA" id="ARBA00012663"/>
    </source>
</evidence>
<dbReference type="Pfam" id="PF13290">
    <property type="entry name" value="CHB_HEX_C_1"/>
    <property type="match status" value="1"/>
</dbReference>
<reference evidence="10" key="1">
    <citation type="submission" date="2023-06" db="EMBL/GenBank/DDBJ databases">
        <title>Genomic of Parafulvivirga corallium.</title>
        <authorList>
            <person name="Wang G."/>
        </authorList>
    </citation>
    <scope>NUCLEOTIDE SEQUENCE</scope>
    <source>
        <strain evidence="10">BMA10</strain>
    </source>
</reference>
<gene>
    <name evidence="10" type="ORF">QQ008_14735</name>
</gene>
<comment type="similarity">
    <text evidence="2">Belongs to the glycosyl hydrolase 20 family.</text>
</comment>
<feature type="domain" description="Beta-hexosaminidase bacterial type N-terminal" evidence="8">
    <location>
        <begin position="43"/>
        <end position="178"/>
    </location>
</feature>
<evidence type="ECO:0000256" key="5">
    <source>
        <dbReference type="ARBA" id="ARBA00023295"/>
    </source>
</evidence>
<dbReference type="RefSeq" id="WP_346752665.1">
    <property type="nucleotide sequence ID" value="NZ_JAUJEA010000005.1"/>
</dbReference>
<name>A0ABT8KPH3_9BACT</name>
<dbReference type="Pfam" id="PF02838">
    <property type="entry name" value="Glyco_hydro_20b"/>
    <property type="match status" value="1"/>
</dbReference>
<comment type="caution">
    <text evidence="10">The sequence shown here is derived from an EMBL/GenBank/DDBJ whole genome shotgun (WGS) entry which is preliminary data.</text>
</comment>
<evidence type="ECO:0000256" key="2">
    <source>
        <dbReference type="ARBA" id="ARBA00006285"/>
    </source>
</evidence>
<dbReference type="Proteomes" id="UP001172082">
    <property type="component" value="Unassembled WGS sequence"/>
</dbReference>
<keyword evidence="5" id="KW-0326">Glycosidase</keyword>
<keyword evidence="11" id="KW-1185">Reference proteome</keyword>
<evidence type="ECO:0000259" key="6">
    <source>
        <dbReference type="Pfam" id="PF00728"/>
    </source>
</evidence>
<sequence length="789" mass="89483">MNLLDHKRLIPRQFLLFTFFVGFITIMTNCAQQHQEGEAENTYHIIPKPLKLEQAPGVFKINAKTRIEMSHDNAELRSVAYYLNQMIGIPTGFDLNSSIAKGQGQPSNSILLKLDDQISNDEGYLLTVSSESIVISGKEPIGIFYGVQTLRQLLPVDIDNNSKVENVAWTIPNVHIEDEPRFVYRGMHLDVGRHFFPVSFIKKYIDMIAMHKMNTFHWHLTEDQGWRIEIKKYPKLTEIGAYRKETLVGHYNDQPHKFDGKRYGGYYTQEEVKEIVQYAKERFVTIIPEIEMPGHSLAALAAYPELGCTEGPFEVATKWGIFADVYCPSEKTFEFLQDVLTEVIELFPGTYIHIGGDESPKERWKESQLCQDIIKKEGLKDEHELQSYFIKRIETFLQSKNRRLIGWDEILEGGLAPDATVMSWRGIEGGIAAAKEGHDVIMTPTSHCYFDYYQSNSPNEPLAIGGFLPLEKVYGYEPIPEALTGEERSHVLGAQGNIWTEYMNSAHKVEYMAFPRAVALAEVVWSSKESRDYKDFVARLGSHLKRFDKLGVNFANHIYDVTASFQAAEKGIQVTLNTLNEETKIYYTLDGKEPNLNSNLYKQPFIINEDASLRAVAFNRNEKAGNVFASDFNLHQAAGRPIELTHLPHESYNLGGKEALINGVKGSNERYGDREWLGFSGKDFEGVIDLGENKDLSEVNMRFFNGNGQWIYLPSKIEISISDDGQSYTVVGTAQNPKSEEKVHNVNIPLINANGRYLKIHAQNYGLIPDGRQGAGNEAWLFVDEITVN</sequence>
<dbReference type="SUPFAM" id="SSF55545">
    <property type="entry name" value="beta-N-acetylhexosaminidase-like domain"/>
    <property type="match status" value="1"/>
</dbReference>
<feature type="domain" description="GH29D-like beta-sandwich" evidence="9">
    <location>
        <begin position="570"/>
        <end position="627"/>
    </location>
</feature>
<dbReference type="InterPro" id="IPR025705">
    <property type="entry name" value="Beta_hexosaminidase_sua/sub"/>
</dbReference>
<dbReference type="InterPro" id="IPR000421">
    <property type="entry name" value="FA58C"/>
</dbReference>
<comment type="catalytic activity">
    <reaction evidence="1">
        <text>Hydrolysis of terminal non-reducing N-acetyl-D-hexosamine residues in N-acetyl-beta-D-hexosaminides.</text>
        <dbReference type="EC" id="3.2.1.52"/>
    </reaction>
</comment>
<dbReference type="CDD" id="cd06563">
    <property type="entry name" value="GH20_chitobiase-like"/>
    <property type="match status" value="1"/>
</dbReference>
<proteinExistence type="inferred from homology"/>
<feature type="domain" description="F5/8 type C" evidence="7">
    <location>
        <begin position="656"/>
        <end position="764"/>
    </location>
</feature>
<dbReference type="Gene3D" id="2.60.120.260">
    <property type="entry name" value="Galactose-binding domain-like"/>
    <property type="match status" value="1"/>
</dbReference>
<dbReference type="Gene3D" id="3.30.379.10">
    <property type="entry name" value="Chitobiase/beta-hexosaminidase domain 2-like"/>
    <property type="match status" value="1"/>
</dbReference>
<evidence type="ECO:0000259" key="9">
    <source>
        <dbReference type="Pfam" id="PF13290"/>
    </source>
</evidence>
<dbReference type="PANTHER" id="PTHR22600">
    <property type="entry name" value="BETA-HEXOSAMINIDASE"/>
    <property type="match status" value="1"/>
</dbReference>
<dbReference type="PANTHER" id="PTHR22600:SF57">
    <property type="entry name" value="BETA-N-ACETYLHEXOSAMINIDASE"/>
    <property type="match status" value="1"/>
</dbReference>
<dbReference type="GO" id="GO:0016787">
    <property type="term" value="F:hydrolase activity"/>
    <property type="evidence" value="ECO:0007669"/>
    <property type="project" value="UniProtKB-KW"/>
</dbReference>
<dbReference type="InterPro" id="IPR008979">
    <property type="entry name" value="Galactose-bd-like_sf"/>
</dbReference>
<dbReference type="Pfam" id="PF00754">
    <property type="entry name" value="F5_F8_type_C"/>
    <property type="match status" value="1"/>
</dbReference>
<dbReference type="SUPFAM" id="SSF49785">
    <property type="entry name" value="Galactose-binding domain-like"/>
    <property type="match status" value="1"/>
</dbReference>
<dbReference type="PRINTS" id="PR00738">
    <property type="entry name" value="GLHYDRLASE20"/>
</dbReference>
<dbReference type="InterPro" id="IPR015882">
    <property type="entry name" value="HEX_bac_N"/>
</dbReference>
<evidence type="ECO:0000256" key="4">
    <source>
        <dbReference type="ARBA" id="ARBA00022801"/>
    </source>
</evidence>
<evidence type="ECO:0000313" key="11">
    <source>
        <dbReference type="Proteomes" id="UP001172082"/>
    </source>
</evidence>
<dbReference type="InterPro" id="IPR017853">
    <property type="entry name" value="GH"/>
</dbReference>
<dbReference type="InterPro" id="IPR015883">
    <property type="entry name" value="Glyco_hydro_20_cat"/>
</dbReference>
<dbReference type="EC" id="3.2.1.52" evidence="3"/>
<dbReference type="Gene3D" id="3.20.20.80">
    <property type="entry name" value="Glycosidases"/>
    <property type="match status" value="1"/>
</dbReference>
<evidence type="ECO:0000259" key="7">
    <source>
        <dbReference type="Pfam" id="PF00754"/>
    </source>
</evidence>
<evidence type="ECO:0000313" key="10">
    <source>
        <dbReference type="EMBL" id="MDN5202642.1"/>
    </source>
</evidence>
<evidence type="ECO:0000256" key="1">
    <source>
        <dbReference type="ARBA" id="ARBA00001231"/>
    </source>
</evidence>
<dbReference type="Pfam" id="PF00728">
    <property type="entry name" value="Glyco_hydro_20"/>
    <property type="match status" value="1"/>
</dbReference>
<organism evidence="10 11">
    <name type="scientific">Splendidivirga corallicola</name>
    <dbReference type="NCBI Taxonomy" id="3051826"/>
    <lineage>
        <taxon>Bacteria</taxon>
        <taxon>Pseudomonadati</taxon>
        <taxon>Bacteroidota</taxon>
        <taxon>Cytophagia</taxon>
        <taxon>Cytophagales</taxon>
        <taxon>Splendidivirgaceae</taxon>
        <taxon>Splendidivirga</taxon>
    </lineage>
</organism>
<dbReference type="SUPFAM" id="SSF51445">
    <property type="entry name" value="(Trans)glycosidases"/>
    <property type="match status" value="1"/>
</dbReference>